<evidence type="ECO:0000259" key="7">
    <source>
        <dbReference type="PROSITE" id="PS50111"/>
    </source>
</evidence>
<comment type="caution">
    <text evidence="9">The sequence shown here is derived from an EMBL/GenBank/DDBJ whole genome shotgun (WGS) entry which is preliminary data.</text>
</comment>
<keyword evidence="6" id="KW-0812">Transmembrane</keyword>
<comment type="subcellular location">
    <subcellularLocation>
        <location evidence="1">Membrane</location>
    </subcellularLocation>
</comment>
<evidence type="ECO:0000256" key="5">
    <source>
        <dbReference type="SAM" id="Coils"/>
    </source>
</evidence>
<feature type="transmembrane region" description="Helical" evidence="6">
    <location>
        <begin position="47"/>
        <end position="67"/>
    </location>
</feature>
<feature type="domain" description="Methyl-accepting transducer" evidence="7">
    <location>
        <begin position="125"/>
        <end position="361"/>
    </location>
</feature>
<organism evidence="9 10">
    <name type="scientific">Methylomonas koyamae</name>
    <dbReference type="NCBI Taxonomy" id="702114"/>
    <lineage>
        <taxon>Bacteria</taxon>
        <taxon>Pseudomonadati</taxon>
        <taxon>Pseudomonadota</taxon>
        <taxon>Gammaproteobacteria</taxon>
        <taxon>Methylococcales</taxon>
        <taxon>Methylococcaceae</taxon>
        <taxon>Methylomonas</taxon>
    </lineage>
</organism>
<dbReference type="EMBL" id="LUUJ01000080">
    <property type="protein sequence ID" value="OAI15697.1"/>
    <property type="molecule type" value="Genomic_DNA"/>
</dbReference>
<dbReference type="AlphaFoldDB" id="A0A177NCF2"/>
<dbReference type="Gene3D" id="1.10.287.950">
    <property type="entry name" value="Methyl-accepting chemotaxis protein"/>
    <property type="match status" value="1"/>
</dbReference>
<dbReference type="InterPro" id="IPR004089">
    <property type="entry name" value="MCPsignal_dom"/>
</dbReference>
<evidence type="ECO:0000256" key="3">
    <source>
        <dbReference type="ARBA" id="ARBA00029447"/>
    </source>
</evidence>
<dbReference type="Pfam" id="PF00672">
    <property type="entry name" value="HAMP"/>
    <property type="match status" value="1"/>
</dbReference>
<protein>
    <submittedName>
        <fullName evidence="9">Chemotaxis protein</fullName>
    </submittedName>
</protein>
<comment type="similarity">
    <text evidence="3">Belongs to the methyl-accepting chemotaxis (MCP) protein family.</text>
</comment>
<keyword evidence="6" id="KW-1133">Transmembrane helix</keyword>
<feature type="coiled-coil region" evidence="5">
    <location>
        <begin position="203"/>
        <end position="240"/>
    </location>
</feature>
<dbReference type="PROSITE" id="PS50111">
    <property type="entry name" value="CHEMOTAXIS_TRANSDUC_2"/>
    <property type="match status" value="1"/>
</dbReference>
<dbReference type="CDD" id="cd06225">
    <property type="entry name" value="HAMP"/>
    <property type="match status" value="1"/>
</dbReference>
<dbReference type="SMART" id="SM00283">
    <property type="entry name" value="MA"/>
    <property type="match status" value="1"/>
</dbReference>
<evidence type="ECO:0000256" key="2">
    <source>
        <dbReference type="ARBA" id="ARBA00023224"/>
    </source>
</evidence>
<dbReference type="SUPFAM" id="SSF58104">
    <property type="entry name" value="Methyl-accepting chemotaxis protein (MCP) signaling domain"/>
    <property type="match status" value="1"/>
</dbReference>
<dbReference type="RefSeq" id="WP_064040587.1">
    <property type="nucleotide sequence ID" value="NZ_LUUJ01000080.1"/>
</dbReference>
<accession>A0A177NCF2</accession>
<reference evidence="9 10" key="1">
    <citation type="submission" date="2016-03" db="EMBL/GenBank/DDBJ databases">
        <authorList>
            <person name="Ploux O."/>
        </authorList>
    </citation>
    <scope>NUCLEOTIDE SEQUENCE [LARGE SCALE GENOMIC DNA]</scope>
    <source>
        <strain evidence="9 10">R-45378</strain>
    </source>
</reference>
<dbReference type="Proteomes" id="UP000077857">
    <property type="component" value="Unassembled WGS sequence"/>
</dbReference>
<dbReference type="Pfam" id="PF00015">
    <property type="entry name" value="MCPsignal"/>
    <property type="match status" value="1"/>
</dbReference>
<sequence length="393" mass="42499">MPASLLSAVLGNYRLRHQFLFLSGLIALPGLVTAALVFNYTSGLSPGLWLAAAAGQLPWMIALYALYAGLRNGLHSLLGAQRQLAGGDFGVRLQFAGRDELAELCVGFNDTVRELGRRMSQVQASIQEVTYAADQLHQGSGQVADQLDLQRKSTTMMAAAIEQMSASILGVAGQCRETEKISSTTQQLSLQGQHSIDSFIADIKQLFREIEELAGLMRNLEQHSQQVSQISEMIKAISEQTNLLALNAAIEAARAGEYGRGFAVVADEVRTLAQRVRLSAEEITGTTVAVREQIDRAVRSIDATQQRTEQGIDKAYSVERVLAGIKEYADSALDNVSMIAASTEQQSQVSLEIGRNVESIAQHVEENSKAAQESAAIARHLSKLAQVVVHKPA</sequence>
<dbReference type="GO" id="GO:0006935">
    <property type="term" value="P:chemotaxis"/>
    <property type="evidence" value="ECO:0007669"/>
    <property type="project" value="UniProtKB-ARBA"/>
</dbReference>
<feature type="transmembrane region" description="Helical" evidence="6">
    <location>
        <begin position="20"/>
        <end position="41"/>
    </location>
</feature>
<dbReference type="PANTHER" id="PTHR32089:SF112">
    <property type="entry name" value="LYSOZYME-LIKE PROTEIN-RELATED"/>
    <property type="match status" value="1"/>
</dbReference>
<dbReference type="OrthoDB" id="2489132at2"/>
<dbReference type="InterPro" id="IPR003660">
    <property type="entry name" value="HAMP_dom"/>
</dbReference>
<gene>
    <name evidence="9" type="ORF">A1507_12775</name>
</gene>
<dbReference type="GO" id="GO:0016020">
    <property type="term" value="C:membrane"/>
    <property type="evidence" value="ECO:0007669"/>
    <property type="project" value="UniProtKB-SubCell"/>
</dbReference>
<dbReference type="PROSITE" id="PS50885">
    <property type="entry name" value="HAMP"/>
    <property type="match status" value="1"/>
</dbReference>
<evidence type="ECO:0000256" key="1">
    <source>
        <dbReference type="ARBA" id="ARBA00004370"/>
    </source>
</evidence>
<evidence type="ECO:0000256" key="4">
    <source>
        <dbReference type="PROSITE-ProRule" id="PRU00284"/>
    </source>
</evidence>
<evidence type="ECO:0000313" key="9">
    <source>
        <dbReference type="EMBL" id="OAI15697.1"/>
    </source>
</evidence>
<evidence type="ECO:0000313" key="10">
    <source>
        <dbReference type="Proteomes" id="UP000077857"/>
    </source>
</evidence>
<dbReference type="FunFam" id="1.10.287.950:FF:000001">
    <property type="entry name" value="Methyl-accepting chemotaxis sensory transducer"/>
    <property type="match status" value="1"/>
</dbReference>
<dbReference type="CDD" id="cd11386">
    <property type="entry name" value="MCP_signal"/>
    <property type="match status" value="1"/>
</dbReference>
<dbReference type="PANTHER" id="PTHR32089">
    <property type="entry name" value="METHYL-ACCEPTING CHEMOTAXIS PROTEIN MCPB"/>
    <property type="match status" value="1"/>
</dbReference>
<name>A0A177NCF2_9GAMM</name>
<dbReference type="GO" id="GO:0007165">
    <property type="term" value="P:signal transduction"/>
    <property type="evidence" value="ECO:0007669"/>
    <property type="project" value="UniProtKB-KW"/>
</dbReference>
<feature type="domain" description="HAMP" evidence="8">
    <location>
        <begin position="82"/>
        <end position="120"/>
    </location>
</feature>
<proteinExistence type="inferred from homology"/>
<evidence type="ECO:0000256" key="6">
    <source>
        <dbReference type="SAM" id="Phobius"/>
    </source>
</evidence>
<evidence type="ECO:0000259" key="8">
    <source>
        <dbReference type="PROSITE" id="PS50885"/>
    </source>
</evidence>
<keyword evidence="5" id="KW-0175">Coiled coil</keyword>
<keyword evidence="6" id="KW-0472">Membrane</keyword>
<keyword evidence="2 4" id="KW-0807">Transducer</keyword>